<dbReference type="PANTHER" id="PTHR43464:SF23">
    <property type="entry name" value="JUVENILE HORMONE ACID O-METHYLTRANSFERASE"/>
    <property type="match status" value="1"/>
</dbReference>
<dbReference type="Pfam" id="PF13649">
    <property type="entry name" value="Methyltransf_25"/>
    <property type="match status" value="1"/>
</dbReference>
<dbReference type="GO" id="GO:0032259">
    <property type="term" value="P:methylation"/>
    <property type="evidence" value="ECO:0007669"/>
    <property type="project" value="UniProtKB-KW"/>
</dbReference>
<dbReference type="InterPro" id="IPR041698">
    <property type="entry name" value="Methyltransf_25"/>
</dbReference>
<sequence length="214" mass="23249">MMTEVQTPQMYLAQARACGSVQDCMSLYDKWAATYNDEVGDKAQEYVAPEIVAQVALRSSQDLAHYSILDAGCGTGLVGQALAQAGAKAIDGLDLSPAMLKIARETGVYRNLFQADLTQRVQQPEGVYDLVTCVGTFTNGHVGPDPALREFVRLAKKGGNVIATVLQEFWETARFDAEVKKLVAEKVVEIVAQDVIDYVKGHGDKAVVVILRKL</sequence>
<proteinExistence type="predicted"/>
<dbReference type="AlphaFoldDB" id="A0A024SH42"/>
<name>A0A024SH42_HYPJR</name>
<dbReference type="KEGG" id="trr:M419DRAFT_33856"/>
<keyword evidence="2" id="KW-0808">Transferase</keyword>
<reference evidence="3" key="1">
    <citation type="journal article" date="2013" name="Ind. Biotechnol.">
        <title>Comparative genomics analysis of Trichoderma reesei strains.</title>
        <authorList>
            <person name="Koike H."/>
            <person name="Aerts A."/>
            <person name="LaButti K."/>
            <person name="Grigoriev I.V."/>
            <person name="Baker S.E."/>
        </authorList>
    </citation>
    <scope>NUCLEOTIDE SEQUENCE [LARGE SCALE GENOMIC DNA]</scope>
    <source>
        <strain evidence="3">ATCC 56765 / BCRC 32924 / NRRL 11460 / Rut C-30</strain>
    </source>
</reference>
<dbReference type="SUPFAM" id="SSF53335">
    <property type="entry name" value="S-adenosyl-L-methionine-dependent methyltransferases"/>
    <property type="match status" value="1"/>
</dbReference>
<organism evidence="2 3">
    <name type="scientific">Hypocrea jecorina (strain ATCC 56765 / BCRC 32924 / NRRL 11460 / Rut C-30)</name>
    <name type="common">Trichoderma reesei</name>
    <dbReference type="NCBI Taxonomy" id="1344414"/>
    <lineage>
        <taxon>Eukaryota</taxon>
        <taxon>Fungi</taxon>
        <taxon>Dikarya</taxon>
        <taxon>Ascomycota</taxon>
        <taxon>Pezizomycotina</taxon>
        <taxon>Sordariomycetes</taxon>
        <taxon>Hypocreomycetidae</taxon>
        <taxon>Hypocreales</taxon>
        <taxon>Hypocreaceae</taxon>
        <taxon>Trichoderma</taxon>
    </lineage>
</organism>
<keyword evidence="2" id="KW-0489">Methyltransferase</keyword>
<dbReference type="PANTHER" id="PTHR43464">
    <property type="entry name" value="METHYLTRANSFERASE"/>
    <property type="match status" value="1"/>
</dbReference>
<evidence type="ECO:0000313" key="2">
    <source>
        <dbReference type="EMBL" id="ETS03826.1"/>
    </source>
</evidence>
<dbReference type="Proteomes" id="UP000024376">
    <property type="component" value="Unassembled WGS sequence"/>
</dbReference>
<evidence type="ECO:0000259" key="1">
    <source>
        <dbReference type="Pfam" id="PF13649"/>
    </source>
</evidence>
<dbReference type="GO" id="GO:0010420">
    <property type="term" value="F:polyprenyldihydroxybenzoate methyltransferase activity"/>
    <property type="evidence" value="ECO:0007669"/>
    <property type="project" value="TreeGrafter"/>
</dbReference>
<dbReference type="Gene3D" id="3.40.50.150">
    <property type="entry name" value="Vaccinia Virus protein VP39"/>
    <property type="match status" value="1"/>
</dbReference>
<feature type="domain" description="Methyltransferase" evidence="1">
    <location>
        <begin position="68"/>
        <end position="159"/>
    </location>
</feature>
<evidence type="ECO:0000313" key="3">
    <source>
        <dbReference type="Proteomes" id="UP000024376"/>
    </source>
</evidence>
<accession>A0A024SH42</accession>
<protein>
    <submittedName>
        <fullName evidence="2">S-adenosyl-L-methionine-dependent methyltransferase</fullName>
    </submittedName>
</protein>
<dbReference type="EMBL" id="KI911142">
    <property type="protein sequence ID" value="ETS03826.1"/>
    <property type="molecule type" value="Genomic_DNA"/>
</dbReference>
<gene>
    <name evidence="2" type="ORF">M419DRAFT_33856</name>
</gene>
<dbReference type="OrthoDB" id="66144at2759"/>
<dbReference type="CDD" id="cd02440">
    <property type="entry name" value="AdoMet_MTases"/>
    <property type="match status" value="1"/>
</dbReference>
<dbReference type="HOGENOM" id="CLU_090201_3_1_1"/>
<dbReference type="InterPro" id="IPR029063">
    <property type="entry name" value="SAM-dependent_MTases_sf"/>
</dbReference>